<keyword evidence="2" id="KW-1185">Reference proteome</keyword>
<evidence type="ECO:0008006" key="3">
    <source>
        <dbReference type="Google" id="ProtNLM"/>
    </source>
</evidence>
<organism evidence="1 2">
    <name type="scientific">Methylotenera oryzisoli</name>
    <dbReference type="NCBI Taxonomy" id="2080758"/>
    <lineage>
        <taxon>Bacteria</taxon>
        <taxon>Pseudomonadati</taxon>
        <taxon>Pseudomonadota</taxon>
        <taxon>Betaproteobacteria</taxon>
        <taxon>Nitrosomonadales</taxon>
        <taxon>Methylophilaceae</taxon>
        <taxon>Methylotenera</taxon>
    </lineage>
</organism>
<evidence type="ECO:0000313" key="2">
    <source>
        <dbReference type="Proteomes" id="UP000297706"/>
    </source>
</evidence>
<dbReference type="OrthoDB" id="9807346at2"/>
<gene>
    <name evidence="1" type="ORF">C3Y98_11260</name>
</gene>
<comment type="caution">
    <text evidence="1">The sequence shown here is derived from an EMBL/GenBank/DDBJ whole genome shotgun (WGS) entry which is preliminary data.</text>
</comment>
<dbReference type="EMBL" id="PQVH01000014">
    <property type="protein sequence ID" value="TFW70041.1"/>
    <property type="molecule type" value="Genomic_DNA"/>
</dbReference>
<evidence type="ECO:0000313" key="1">
    <source>
        <dbReference type="EMBL" id="TFW70041.1"/>
    </source>
</evidence>
<name>A0A4Y9VP31_9PROT</name>
<reference evidence="1 2" key="1">
    <citation type="submission" date="2018-02" db="EMBL/GenBank/DDBJ databases">
        <title>A novel lanthanide dependent methylotroph, Methylotenera sp. La3113.</title>
        <authorList>
            <person name="Lv H."/>
            <person name="Tani A."/>
        </authorList>
    </citation>
    <scope>NUCLEOTIDE SEQUENCE [LARGE SCALE GENOMIC DNA]</scope>
    <source>
        <strain evidence="1 2">La3113</strain>
    </source>
</reference>
<proteinExistence type="predicted"/>
<accession>A0A4Y9VP31</accession>
<dbReference type="Proteomes" id="UP000297706">
    <property type="component" value="Unassembled WGS sequence"/>
</dbReference>
<sequence length="63" mass="7298">MVNDSNHLDTKLCSRCAHYFITYKPNFPYGCRALNFQSRRMPCSEVFEASGTNCLMFMKKPVP</sequence>
<dbReference type="AlphaFoldDB" id="A0A4Y9VP31"/>
<protein>
    <recommendedName>
        <fullName evidence="3">Uracil-DNA glycosylase</fullName>
    </recommendedName>
</protein>